<dbReference type="Ensembl" id="ENSMODT00000060145.1">
    <property type="protein sequence ID" value="ENSMODP00000043292.1"/>
    <property type="gene ID" value="ENSMODG00000040599.1"/>
</dbReference>
<keyword evidence="7" id="KW-0539">Nucleus</keyword>
<dbReference type="InParanoid" id="A0A5F8G759"/>
<dbReference type="InterPro" id="IPR019321">
    <property type="entry name" value="Nucleoporin_Nup88"/>
</dbReference>
<dbReference type="PANTHER" id="PTHR13257">
    <property type="entry name" value="NUCLEOPORIN NUP84-RELATED"/>
    <property type="match status" value="1"/>
</dbReference>
<keyword evidence="9" id="KW-1185">Reference proteome</keyword>
<dbReference type="PANTHER" id="PTHR13257:SF0">
    <property type="entry name" value="NUCLEAR PORE COMPLEX PROTEIN NUP88"/>
    <property type="match status" value="1"/>
</dbReference>
<dbReference type="Proteomes" id="UP000002280">
    <property type="component" value="Chromosome 7"/>
</dbReference>
<dbReference type="STRING" id="13616.ENSMODP00000043292"/>
<dbReference type="GeneTree" id="ENSGT00390000015063"/>
<evidence type="ECO:0000256" key="2">
    <source>
        <dbReference type="ARBA" id="ARBA00022448"/>
    </source>
</evidence>
<dbReference type="AlphaFoldDB" id="A0A5F8G759"/>
<dbReference type="Pfam" id="PF10168">
    <property type="entry name" value="Nup88"/>
    <property type="match status" value="1"/>
</dbReference>
<evidence type="ECO:0000256" key="7">
    <source>
        <dbReference type="ARBA" id="ARBA00023242"/>
    </source>
</evidence>
<keyword evidence="2" id="KW-0813">Transport</keyword>
<sequence length="151" mass="16199">MAAAEEAGGDGEQWRLWLPQHVVFVRLREGLRGQSPPAPGAEQPGPPSLTRNLLFGLGAELFLWDGAAGAFLAVRLRGPGSASGDGSGADFPFQRLLCINPPLFEIYQVLLSPTQHHVALIGTKGLTVLELPKRWGKNSEFEGGKSTVNCR</sequence>
<evidence type="ECO:0000256" key="6">
    <source>
        <dbReference type="ARBA" id="ARBA00023132"/>
    </source>
</evidence>
<name>A0A5F8G759_MONDO</name>
<keyword evidence="6" id="KW-0906">Nuclear pore complex</keyword>
<dbReference type="GO" id="GO:0000055">
    <property type="term" value="P:ribosomal large subunit export from nucleus"/>
    <property type="evidence" value="ECO:0007669"/>
    <property type="project" value="InterPro"/>
</dbReference>
<dbReference type="GO" id="GO:0017056">
    <property type="term" value="F:structural constituent of nuclear pore"/>
    <property type="evidence" value="ECO:0007669"/>
    <property type="project" value="InterPro"/>
</dbReference>
<dbReference type="GO" id="GO:0015031">
    <property type="term" value="P:protein transport"/>
    <property type="evidence" value="ECO:0007669"/>
    <property type="project" value="UniProtKB-KW"/>
</dbReference>
<proteinExistence type="predicted"/>
<dbReference type="GO" id="GO:0051028">
    <property type="term" value="P:mRNA transport"/>
    <property type="evidence" value="ECO:0007669"/>
    <property type="project" value="UniProtKB-KW"/>
</dbReference>
<reference evidence="8 9" key="1">
    <citation type="journal article" date="2007" name="Nature">
        <title>Genome of the marsupial Monodelphis domestica reveals innovation in non-coding sequences.</title>
        <authorList>
            <person name="Mikkelsen T.S."/>
            <person name="Wakefield M.J."/>
            <person name="Aken B."/>
            <person name="Amemiya C.T."/>
            <person name="Chang J.L."/>
            <person name="Duke S."/>
            <person name="Garber M."/>
            <person name="Gentles A.J."/>
            <person name="Goodstadt L."/>
            <person name="Heger A."/>
            <person name="Jurka J."/>
            <person name="Kamal M."/>
            <person name="Mauceli E."/>
            <person name="Searle S.M."/>
            <person name="Sharpe T."/>
            <person name="Baker M.L."/>
            <person name="Batzer M.A."/>
            <person name="Benos P.V."/>
            <person name="Belov K."/>
            <person name="Clamp M."/>
            <person name="Cook A."/>
            <person name="Cuff J."/>
            <person name="Das R."/>
            <person name="Davidow L."/>
            <person name="Deakin J.E."/>
            <person name="Fazzari M.J."/>
            <person name="Glass J.L."/>
            <person name="Grabherr M."/>
            <person name="Greally J.M."/>
            <person name="Gu W."/>
            <person name="Hore T.A."/>
            <person name="Huttley G.A."/>
            <person name="Kleber M."/>
            <person name="Jirtle R.L."/>
            <person name="Koina E."/>
            <person name="Lee J.T."/>
            <person name="Mahony S."/>
            <person name="Marra M.A."/>
            <person name="Miller R.D."/>
            <person name="Nicholls R.D."/>
            <person name="Oda M."/>
            <person name="Papenfuss A.T."/>
            <person name="Parra Z.E."/>
            <person name="Pollock D.D."/>
            <person name="Ray D.A."/>
            <person name="Schein J.E."/>
            <person name="Speed T.P."/>
            <person name="Thompson K."/>
            <person name="VandeBerg J.L."/>
            <person name="Wade C.M."/>
            <person name="Walker J.A."/>
            <person name="Waters P.D."/>
            <person name="Webber C."/>
            <person name="Weidman J.R."/>
            <person name="Xie X."/>
            <person name="Zody M.C."/>
            <person name="Baldwin J."/>
            <person name="Abdouelleil A."/>
            <person name="Abdulkadir J."/>
            <person name="Abebe A."/>
            <person name="Abera B."/>
            <person name="Abreu J."/>
            <person name="Acer S.C."/>
            <person name="Aftuck L."/>
            <person name="Alexander A."/>
            <person name="An P."/>
            <person name="Anderson E."/>
            <person name="Anderson S."/>
            <person name="Arachi H."/>
            <person name="Azer M."/>
            <person name="Bachantsang P."/>
            <person name="Barry A."/>
            <person name="Bayul T."/>
            <person name="Berlin A."/>
            <person name="Bessette D."/>
            <person name="Bloom T."/>
            <person name="Bloom T."/>
            <person name="Boguslavskiy L."/>
            <person name="Bonnet C."/>
            <person name="Boukhgalter B."/>
            <person name="Bourzgui I."/>
            <person name="Brown A."/>
            <person name="Cahill P."/>
            <person name="Channer S."/>
            <person name="Cheshatsang Y."/>
            <person name="Chuda L."/>
            <person name="Citroen M."/>
            <person name="Collymore A."/>
            <person name="Cooke P."/>
            <person name="Costello M."/>
            <person name="D'Aco K."/>
            <person name="Daza R."/>
            <person name="De Haan G."/>
            <person name="DeGray S."/>
            <person name="DeMaso C."/>
            <person name="Dhargay N."/>
            <person name="Dooley K."/>
            <person name="Dooley E."/>
            <person name="Doricent M."/>
            <person name="Dorje P."/>
            <person name="Dorjee K."/>
            <person name="Dupes A."/>
            <person name="Elong R."/>
            <person name="Falk J."/>
            <person name="Farina A."/>
            <person name="Faro S."/>
            <person name="Ferguson D."/>
            <person name="Fisher S."/>
            <person name="Foley C.D."/>
            <person name="Franke A."/>
            <person name="Friedrich D."/>
            <person name="Gadbois L."/>
            <person name="Gearin G."/>
            <person name="Gearin C.R."/>
            <person name="Giannoukos G."/>
            <person name="Goode T."/>
            <person name="Graham J."/>
            <person name="Grandbois E."/>
            <person name="Grewal S."/>
            <person name="Gyaltsen K."/>
            <person name="Hafez N."/>
            <person name="Hagos B."/>
            <person name="Hall J."/>
            <person name="Henson C."/>
            <person name="Hollinger A."/>
            <person name="Honan T."/>
            <person name="Huard M.D."/>
            <person name="Hughes L."/>
            <person name="Hurhula B."/>
            <person name="Husby M.E."/>
            <person name="Kamat A."/>
            <person name="Kanga B."/>
            <person name="Kashin S."/>
            <person name="Khazanovich D."/>
            <person name="Kisner P."/>
            <person name="Lance K."/>
            <person name="Lara M."/>
            <person name="Lee W."/>
            <person name="Lennon N."/>
            <person name="Letendre F."/>
            <person name="LeVine R."/>
            <person name="Lipovsky A."/>
            <person name="Liu X."/>
            <person name="Liu J."/>
            <person name="Liu S."/>
            <person name="Lokyitsang T."/>
            <person name="Lokyitsang Y."/>
            <person name="Lubonja R."/>
            <person name="Lui A."/>
            <person name="MacDonald P."/>
            <person name="Magnisalis V."/>
            <person name="Maru K."/>
            <person name="Matthews C."/>
            <person name="McCusker W."/>
            <person name="McDonough S."/>
            <person name="Mehta T."/>
            <person name="Meldrim J."/>
            <person name="Meneus L."/>
            <person name="Mihai O."/>
            <person name="Mihalev A."/>
            <person name="Mihova T."/>
            <person name="Mittelman R."/>
            <person name="Mlenga V."/>
            <person name="Montmayeur A."/>
            <person name="Mulrain L."/>
            <person name="Navidi A."/>
            <person name="Naylor J."/>
            <person name="Negash T."/>
            <person name="Nguyen T."/>
            <person name="Nguyen N."/>
            <person name="Nicol R."/>
            <person name="Norbu C."/>
            <person name="Norbu N."/>
            <person name="Novod N."/>
            <person name="O'Neill B."/>
            <person name="Osman S."/>
            <person name="Markiewicz E."/>
            <person name="Oyono O.L."/>
            <person name="Patti C."/>
            <person name="Phunkhang P."/>
            <person name="Pierre F."/>
            <person name="Priest M."/>
            <person name="Raghuraman S."/>
            <person name="Rege F."/>
            <person name="Reyes R."/>
            <person name="Rise C."/>
            <person name="Rogov P."/>
            <person name="Ross K."/>
            <person name="Ryan E."/>
            <person name="Settipalli S."/>
            <person name="Shea T."/>
            <person name="Sherpa N."/>
            <person name="Shi L."/>
            <person name="Shih D."/>
            <person name="Sparrow T."/>
            <person name="Spaulding J."/>
            <person name="Stalker J."/>
            <person name="Stange-Thomann N."/>
            <person name="Stavropoulos S."/>
            <person name="Stone C."/>
            <person name="Strader C."/>
            <person name="Tesfaye S."/>
            <person name="Thomson T."/>
            <person name="Thoulutsang Y."/>
            <person name="Thoulutsang D."/>
            <person name="Topham K."/>
            <person name="Topping I."/>
            <person name="Tsamla T."/>
            <person name="Vassiliev H."/>
            <person name="Vo A."/>
            <person name="Wangchuk T."/>
            <person name="Wangdi T."/>
            <person name="Weiand M."/>
            <person name="Wilkinson J."/>
            <person name="Wilson A."/>
            <person name="Yadav S."/>
            <person name="Young G."/>
            <person name="Yu Q."/>
            <person name="Zembek L."/>
            <person name="Zhong D."/>
            <person name="Zimmer A."/>
            <person name="Zwirko Z."/>
            <person name="Jaffe D.B."/>
            <person name="Alvarez P."/>
            <person name="Brockman W."/>
            <person name="Butler J."/>
            <person name="Chin C."/>
            <person name="Gnerre S."/>
            <person name="MacCallum I."/>
            <person name="Graves J.A."/>
            <person name="Ponting C.P."/>
            <person name="Breen M."/>
            <person name="Samollow P.B."/>
            <person name="Lander E.S."/>
            <person name="Lindblad-Toh K."/>
        </authorList>
    </citation>
    <scope>NUCLEOTIDE SEQUENCE [LARGE SCALE GENOMIC DNA]</scope>
</reference>
<evidence type="ECO:0000256" key="5">
    <source>
        <dbReference type="ARBA" id="ARBA00023010"/>
    </source>
</evidence>
<dbReference type="Bgee" id="ENSMODG00000040599">
    <property type="expression patterns" value="Expressed in skeletal muscle tissue and 21 other cell types or tissues"/>
</dbReference>
<keyword evidence="3" id="KW-0509">mRNA transport</keyword>
<evidence type="ECO:0000313" key="8">
    <source>
        <dbReference type="Ensembl" id="ENSMODP00000043292.1"/>
    </source>
</evidence>
<dbReference type="InterPro" id="IPR037700">
    <property type="entry name" value="NUP88/NUP82"/>
</dbReference>
<accession>A0A5F8G759</accession>
<comment type="subcellular location">
    <subcellularLocation>
        <location evidence="1">Nucleus</location>
        <location evidence="1">Nuclear pore complex</location>
    </subcellularLocation>
</comment>
<dbReference type="GO" id="GO:0005643">
    <property type="term" value="C:nuclear pore"/>
    <property type="evidence" value="ECO:0007669"/>
    <property type="project" value="UniProtKB-SubCell"/>
</dbReference>
<evidence type="ECO:0000256" key="3">
    <source>
        <dbReference type="ARBA" id="ARBA00022816"/>
    </source>
</evidence>
<dbReference type="GO" id="GO:0000056">
    <property type="term" value="P:ribosomal small subunit export from nucleus"/>
    <property type="evidence" value="ECO:0007669"/>
    <property type="project" value="InterPro"/>
</dbReference>
<evidence type="ECO:0000256" key="1">
    <source>
        <dbReference type="ARBA" id="ARBA00004567"/>
    </source>
</evidence>
<dbReference type="OMA" id="CIFIRDW"/>
<keyword evidence="4" id="KW-0653">Protein transport</keyword>
<organism evidence="8 9">
    <name type="scientific">Monodelphis domestica</name>
    <name type="common">Gray short-tailed opossum</name>
    <dbReference type="NCBI Taxonomy" id="13616"/>
    <lineage>
        <taxon>Eukaryota</taxon>
        <taxon>Metazoa</taxon>
        <taxon>Chordata</taxon>
        <taxon>Craniata</taxon>
        <taxon>Vertebrata</taxon>
        <taxon>Euteleostomi</taxon>
        <taxon>Mammalia</taxon>
        <taxon>Metatheria</taxon>
        <taxon>Didelphimorphia</taxon>
        <taxon>Didelphidae</taxon>
        <taxon>Monodelphis</taxon>
    </lineage>
</organism>
<evidence type="ECO:0000256" key="4">
    <source>
        <dbReference type="ARBA" id="ARBA00022927"/>
    </source>
</evidence>
<evidence type="ECO:0000313" key="9">
    <source>
        <dbReference type="Proteomes" id="UP000002280"/>
    </source>
</evidence>
<reference evidence="8" key="2">
    <citation type="submission" date="2025-08" db="UniProtKB">
        <authorList>
            <consortium name="Ensembl"/>
        </authorList>
    </citation>
    <scope>IDENTIFICATION</scope>
</reference>
<keyword evidence="5" id="KW-0811">Translocation</keyword>
<protein>
    <submittedName>
        <fullName evidence="8">Uncharacterized protein</fullName>
    </submittedName>
</protein>
<reference evidence="8" key="3">
    <citation type="submission" date="2025-09" db="UniProtKB">
        <authorList>
            <consortium name="Ensembl"/>
        </authorList>
    </citation>
    <scope>IDENTIFICATION</scope>
</reference>